<reference evidence="3" key="1">
    <citation type="journal article" date="2019" name="Int. J. Syst. Evol. Microbiol.">
        <title>The Global Catalogue of Microorganisms (GCM) 10K type strain sequencing project: providing services to taxonomists for standard genome sequencing and annotation.</title>
        <authorList>
            <consortium name="The Broad Institute Genomics Platform"/>
            <consortium name="The Broad Institute Genome Sequencing Center for Infectious Disease"/>
            <person name="Wu L."/>
            <person name="Ma J."/>
        </authorList>
    </citation>
    <scope>NUCLEOTIDE SEQUENCE [LARGE SCALE GENOMIC DNA]</scope>
    <source>
        <strain evidence="3">CGMCC 4.1782</strain>
    </source>
</reference>
<evidence type="ECO:0000313" key="3">
    <source>
        <dbReference type="Proteomes" id="UP001597374"/>
    </source>
</evidence>
<dbReference type="SUPFAM" id="SSF51161">
    <property type="entry name" value="Trimeric LpxA-like enzymes"/>
    <property type="match status" value="1"/>
</dbReference>
<protein>
    <submittedName>
        <fullName evidence="2">Acyltransferase</fullName>
    </submittedName>
</protein>
<dbReference type="InterPro" id="IPR001451">
    <property type="entry name" value="Hexapep"/>
</dbReference>
<name>A0ABW5CU31_9BACT</name>
<dbReference type="PANTHER" id="PTHR43300:SF11">
    <property type="entry name" value="ACETYLTRANSFERASE RV3034C-RELATED"/>
    <property type="match status" value="1"/>
</dbReference>
<keyword evidence="2" id="KW-0012">Acyltransferase</keyword>
<sequence>MNIIQLLKQVRFFYLVNVKWRKYKIGKNIYAGERVYLWAKDVLEIGNNFFIGRDSQIQANCIIGDNVMFGNKVAVVGKYDHHFQKVGFPIRLAPRIMDKHYNWKGLDQTTIIEDDVWVGYGSIVMSGVRIRKGCIIAAGSVVTKDTEPYAIYAGNPARKIKPRFDSEVELEEHIRLEKVYLEIYKDYKGVESIQA</sequence>
<dbReference type="Proteomes" id="UP001597374">
    <property type="component" value="Unassembled WGS sequence"/>
</dbReference>
<accession>A0ABW5CU31</accession>
<dbReference type="InterPro" id="IPR011004">
    <property type="entry name" value="Trimer_LpxA-like_sf"/>
</dbReference>
<gene>
    <name evidence="2" type="ORF">ACFSKP_02505</name>
</gene>
<dbReference type="EMBL" id="JBHUIM010000001">
    <property type="protein sequence ID" value="MFD2245107.1"/>
    <property type="molecule type" value="Genomic_DNA"/>
</dbReference>
<comment type="similarity">
    <text evidence="1">Belongs to the transferase hexapeptide repeat family.</text>
</comment>
<organism evidence="2 3">
    <name type="scientific">Pontibacter ruber</name>
    <dbReference type="NCBI Taxonomy" id="1343895"/>
    <lineage>
        <taxon>Bacteria</taxon>
        <taxon>Pseudomonadati</taxon>
        <taxon>Bacteroidota</taxon>
        <taxon>Cytophagia</taxon>
        <taxon>Cytophagales</taxon>
        <taxon>Hymenobacteraceae</taxon>
        <taxon>Pontibacter</taxon>
    </lineage>
</organism>
<dbReference type="RefSeq" id="WP_250429487.1">
    <property type="nucleotide sequence ID" value="NZ_JALPRR010000002.1"/>
</dbReference>
<dbReference type="Gene3D" id="2.160.10.10">
    <property type="entry name" value="Hexapeptide repeat proteins"/>
    <property type="match status" value="1"/>
</dbReference>
<keyword evidence="3" id="KW-1185">Reference proteome</keyword>
<dbReference type="InterPro" id="IPR050179">
    <property type="entry name" value="Trans_hexapeptide_repeat"/>
</dbReference>
<proteinExistence type="inferred from homology"/>
<keyword evidence="2" id="KW-0808">Transferase</keyword>
<comment type="caution">
    <text evidence="2">The sequence shown here is derived from an EMBL/GenBank/DDBJ whole genome shotgun (WGS) entry which is preliminary data.</text>
</comment>
<dbReference type="PANTHER" id="PTHR43300">
    <property type="entry name" value="ACETYLTRANSFERASE"/>
    <property type="match status" value="1"/>
</dbReference>
<dbReference type="CDD" id="cd04647">
    <property type="entry name" value="LbH_MAT_like"/>
    <property type="match status" value="1"/>
</dbReference>
<dbReference type="GO" id="GO:0016746">
    <property type="term" value="F:acyltransferase activity"/>
    <property type="evidence" value="ECO:0007669"/>
    <property type="project" value="UniProtKB-KW"/>
</dbReference>
<evidence type="ECO:0000256" key="1">
    <source>
        <dbReference type="ARBA" id="ARBA00007274"/>
    </source>
</evidence>
<dbReference type="Pfam" id="PF00132">
    <property type="entry name" value="Hexapep"/>
    <property type="match status" value="2"/>
</dbReference>
<evidence type="ECO:0000313" key="2">
    <source>
        <dbReference type="EMBL" id="MFD2245107.1"/>
    </source>
</evidence>